<dbReference type="Pfam" id="PF09339">
    <property type="entry name" value="HTH_IclR"/>
    <property type="match status" value="1"/>
</dbReference>
<dbReference type="RefSeq" id="WP_083851248.1">
    <property type="nucleotide sequence ID" value="NZ_JACCEX010000002.1"/>
</dbReference>
<dbReference type="SUPFAM" id="SSF55781">
    <property type="entry name" value="GAF domain-like"/>
    <property type="match status" value="1"/>
</dbReference>
<comment type="caution">
    <text evidence="6">The sequence shown here is derived from an EMBL/GenBank/DDBJ whole genome shotgun (WGS) entry which is preliminary data.</text>
</comment>
<evidence type="ECO:0000256" key="3">
    <source>
        <dbReference type="ARBA" id="ARBA00023163"/>
    </source>
</evidence>
<dbReference type="Gene3D" id="3.30.450.40">
    <property type="match status" value="1"/>
</dbReference>
<evidence type="ECO:0000256" key="2">
    <source>
        <dbReference type="ARBA" id="ARBA00023125"/>
    </source>
</evidence>
<accession>A0A2U1CLZ5</accession>
<evidence type="ECO:0000256" key="1">
    <source>
        <dbReference type="ARBA" id="ARBA00023015"/>
    </source>
</evidence>
<gene>
    <name evidence="6" type="ORF">C7440_1507</name>
</gene>
<dbReference type="InterPro" id="IPR050707">
    <property type="entry name" value="HTH_MetabolicPath_Reg"/>
</dbReference>
<dbReference type="GO" id="GO:0045892">
    <property type="term" value="P:negative regulation of DNA-templated transcription"/>
    <property type="evidence" value="ECO:0007669"/>
    <property type="project" value="TreeGrafter"/>
</dbReference>
<evidence type="ECO:0000313" key="6">
    <source>
        <dbReference type="EMBL" id="PVY62018.1"/>
    </source>
</evidence>
<dbReference type="PROSITE" id="PS51077">
    <property type="entry name" value="HTH_ICLR"/>
    <property type="match status" value="1"/>
</dbReference>
<evidence type="ECO:0000259" key="5">
    <source>
        <dbReference type="PROSITE" id="PS51078"/>
    </source>
</evidence>
<dbReference type="InterPro" id="IPR036388">
    <property type="entry name" value="WH-like_DNA-bd_sf"/>
</dbReference>
<dbReference type="SMART" id="SM00346">
    <property type="entry name" value="HTH_ICLR"/>
    <property type="match status" value="1"/>
</dbReference>
<dbReference type="OrthoDB" id="8721254at2"/>
<proteinExistence type="predicted"/>
<evidence type="ECO:0000313" key="7">
    <source>
        <dbReference type="Proteomes" id="UP000246145"/>
    </source>
</evidence>
<protein>
    <submittedName>
        <fullName evidence="6">IclR family transcriptional regulator</fullName>
    </submittedName>
</protein>
<name>A0A2U1CLZ5_9BURK</name>
<dbReference type="Proteomes" id="UP000246145">
    <property type="component" value="Unassembled WGS sequence"/>
</dbReference>
<dbReference type="InterPro" id="IPR036390">
    <property type="entry name" value="WH_DNA-bd_sf"/>
</dbReference>
<dbReference type="SUPFAM" id="SSF46785">
    <property type="entry name" value="Winged helix' DNA-binding domain"/>
    <property type="match status" value="1"/>
</dbReference>
<keyword evidence="2" id="KW-0238">DNA-binding</keyword>
<sequence>MSASPSVIGRVMSILDLFNANTPLININEIAAALEISTASAYRYASELTDAGMLSRSSGCYRLGPKIIELEYLIHTNDPVLNASRDLMYGLAEMTHCNALLCNLYDESAVNIFHVPGRDPAKITYTKGLKMPTFRGAQAHIVLAHMNRRKLRRVYDRALQDPCVAPDARAIGEDWTSFTKNLKRIREAGYYISRGQLDPGVVGIAAPVFGENLEIVGALVLAWDDVRPSKLNEETLIGLVVQSANEISIRLKNESSSQPSAEDACSP</sequence>
<organism evidence="6 7">
    <name type="scientific">Pusillimonas noertemannii</name>
    <dbReference type="NCBI Taxonomy" id="305977"/>
    <lineage>
        <taxon>Bacteria</taxon>
        <taxon>Pseudomonadati</taxon>
        <taxon>Pseudomonadota</taxon>
        <taxon>Betaproteobacteria</taxon>
        <taxon>Burkholderiales</taxon>
        <taxon>Alcaligenaceae</taxon>
        <taxon>Pusillimonas</taxon>
    </lineage>
</organism>
<feature type="domain" description="HTH iclR-type" evidence="4">
    <location>
        <begin position="5"/>
        <end position="65"/>
    </location>
</feature>
<dbReference type="Gene3D" id="1.10.10.10">
    <property type="entry name" value="Winged helix-like DNA-binding domain superfamily/Winged helix DNA-binding domain"/>
    <property type="match status" value="1"/>
</dbReference>
<evidence type="ECO:0000259" key="4">
    <source>
        <dbReference type="PROSITE" id="PS51077"/>
    </source>
</evidence>
<dbReference type="Pfam" id="PF01614">
    <property type="entry name" value="IclR_C"/>
    <property type="match status" value="1"/>
</dbReference>
<dbReference type="InterPro" id="IPR014757">
    <property type="entry name" value="Tscrpt_reg_IclR_C"/>
</dbReference>
<reference evidence="6 7" key="1">
    <citation type="submission" date="2018-04" db="EMBL/GenBank/DDBJ databases">
        <title>Genomic Encyclopedia of Type Strains, Phase IV (KMG-IV): sequencing the most valuable type-strain genomes for metagenomic binning, comparative biology and taxonomic classification.</title>
        <authorList>
            <person name="Goeker M."/>
        </authorList>
    </citation>
    <scope>NUCLEOTIDE SEQUENCE [LARGE SCALE GENOMIC DNA]</scope>
    <source>
        <strain evidence="6 7">DSM 10065</strain>
    </source>
</reference>
<keyword evidence="3" id="KW-0804">Transcription</keyword>
<dbReference type="PANTHER" id="PTHR30136">
    <property type="entry name" value="HELIX-TURN-HELIX TRANSCRIPTIONAL REGULATOR, ICLR FAMILY"/>
    <property type="match status" value="1"/>
</dbReference>
<dbReference type="InterPro" id="IPR029016">
    <property type="entry name" value="GAF-like_dom_sf"/>
</dbReference>
<keyword evidence="7" id="KW-1185">Reference proteome</keyword>
<feature type="domain" description="IclR-ED" evidence="5">
    <location>
        <begin position="66"/>
        <end position="253"/>
    </location>
</feature>
<dbReference type="InterPro" id="IPR005471">
    <property type="entry name" value="Tscrpt_reg_IclR_N"/>
</dbReference>
<dbReference type="GO" id="GO:0003700">
    <property type="term" value="F:DNA-binding transcription factor activity"/>
    <property type="evidence" value="ECO:0007669"/>
    <property type="project" value="TreeGrafter"/>
</dbReference>
<dbReference type="PROSITE" id="PS51078">
    <property type="entry name" value="ICLR_ED"/>
    <property type="match status" value="1"/>
</dbReference>
<dbReference type="GO" id="GO:0003677">
    <property type="term" value="F:DNA binding"/>
    <property type="evidence" value="ECO:0007669"/>
    <property type="project" value="UniProtKB-KW"/>
</dbReference>
<dbReference type="PANTHER" id="PTHR30136:SF24">
    <property type="entry name" value="HTH-TYPE TRANSCRIPTIONAL REPRESSOR ALLR"/>
    <property type="match status" value="1"/>
</dbReference>
<dbReference type="STRING" id="1231391.GCA_000308195_01570"/>
<dbReference type="AlphaFoldDB" id="A0A2U1CLZ5"/>
<keyword evidence="1" id="KW-0805">Transcription regulation</keyword>
<dbReference type="EMBL" id="QEKO01000002">
    <property type="protein sequence ID" value="PVY62018.1"/>
    <property type="molecule type" value="Genomic_DNA"/>
</dbReference>